<reference evidence="1 2" key="1">
    <citation type="submission" date="2020-10" db="EMBL/GenBank/DDBJ databases">
        <title>Novel species in genus Corynebacterium.</title>
        <authorList>
            <person name="Zhang G."/>
        </authorList>
    </citation>
    <scope>NUCLEOTIDE SEQUENCE [LARGE SCALE GENOMIC DNA]</scope>
    <source>
        <strain evidence="1 2">DSM 45110</strain>
    </source>
</reference>
<protein>
    <submittedName>
        <fullName evidence="1">Uncharacterized protein</fullName>
    </submittedName>
</protein>
<sequence length="111" mass="12597">MSILWATRGKDWGFRFLLDGGHSQPLKMYSEAFGNSHIRRELCDVNKEYTAVRFEDPEGRKDSAGRVIPHDFIVAGDMAQGVVSLEEAKKIIWPLVAEKYAQIWDKDSPAT</sequence>
<proteinExistence type="predicted"/>
<evidence type="ECO:0000313" key="1">
    <source>
        <dbReference type="EMBL" id="MBF4553354.1"/>
    </source>
</evidence>
<organism evidence="1 2">
    <name type="scientific">Corynebacterium suicordis DSM 45110</name>
    <dbReference type="NCBI Taxonomy" id="1121369"/>
    <lineage>
        <taxon>Bacteria</taxon>
        <taxon>Bacillati</taxon>
        <taxon>Actinomycetota</taxon>
        <taxon>Actinomycetes</taxon>
        <taxon>Mycobacteriales</taxon>
        <taxon>Corynebacteriaceae</taxon>
        <taxon>Corynebacterium</taxon>
    </lineage>
</organism>
<comment type="caution">
    <text evidence="1">The sequence shown here is derived from an EMBL/GenBank/DDBJ whole genome shotgun (WGS) entry which is preliminary data.</text>
</comment>
<dbReference type="RefSeq" id="WP_194556172.1">
    <property type="nucleotide sequence ID" value="NZ_JADKMY010000001.1"/>
</dbReference>
<dbReference type="EMBL" id="JADKMY010000001">
    <property type="protein sequence ID" value="MBF4553354.1"/>
    <property type="molecule type" value="Genomic_DNA"/>
</dbReference>
<evidence type="ECO:0000313" key="2">
    <source>
        <dbReference type="Proteomes" id="UP000635902"/>
    </source>
</evidence>
<accession>A0ABR9ZJ00</accession>
<keyword evidence="2" id="KW-1185">Reference proteome</keyword>
<name>A0ABR9ZJ00_9CORY</name>
<dbReference type="Proteomes" id="UP000635902">
    <property type="component" value="Unassembled WGS sequence"/>
</dbReference>
<gene>
    <name evidence="1" type="ORF">IRY30_04565</name>
</gene>